<dbReference type="Gene3D" id="1.20.1250.20">
    <property type="entry name" value="MFS general substrate transporter like domains"/>
    <property type="match status" value="3"/>
</dbReference>
<gene>
    <name evidence="7" type="ORF">GCG54_00003675</name>
</gene>
<proteinExistence type="predicted"/>
<dbReference type="InterPro" id="IPR011701">
    <property type="entry name" value="MFS"/>
</dbReference>
<feature type="transmembrane region" description="Helical" evidence="6">
    <location>
        <begin position="260"/>
        <end position="280"/>
    </location>
</feature>
<name>A0A8H4FRQ6_COLGL</name>
<dbReference type="AlphaFoldDB" id="A0A8H4FRQ6"/>
<comment type="subcellular location">
    <subcellularLocation>
        <location evidence="1">Membrane</location>
        <topology evidence="1">Multi-pass membrane protein</topology>
    </subcellularLocation>
</comment>
<dbReference type="Pfam" id="PF07690">
    <property type="entry name" value="MFS_1"/>
    <property type="match status" value="1"/>
</dbReference>
<evidence type="ECO:0000313" key="7">
    <source>
        <dbReference type="EMBL" id="KAF3811926.1"/>
    </source>
</evidence>
<dbReference type="EMBL" id="WVTB01000005">
    <property type="protein sequence ID" value="KAF3811926.1"/>
    <property type="molecule type" value="Genomic_DNA"/>
</dbReference>
<feature type="transmembrane region" description="Helical" evidence="6">
    <location>
        <begin position="368"/>
        <end position="386"/>
    </location>
</feature>
<dbReference type="PANTHER" id="PTHR43791">
    <property type="entry name" value="PERMEASE-RELATED"/>
    <property type="match status" value="1"/>
</dbReference>
<dbReference type="Proteomes" id="UP000613401">
    <property type="component" value="Unassembled WGS sequence"/>
</dbReference>
<sequence>MTDAPIKPQSGVGDTDRGVLPSSDLKLQELDAEHQENAVGYREYLQAIDLEVSDKELRRLRWKLDLTILPMFLVTQALQFMDKTSLNYANLFGYQAALSLQGQQFNYLSAMVYAGYFFGQYPCGWLIGRYPAQRVMAISIFFWGLMVILMTQTRTYSSACTPVHNRLFQSELTHRICSGRPMCATLPWFDTDDGILVYAQRDTPSTVHMVVCAMSKHTEPHTSADIMPSSSLGWGGIIGSYISMGVSKLPADLKPEPWELIFFMLGGVTCVWSLVIWFLLPDSPSNAFFLNHRERLVAVKRVSENETGIKNKAFDKKQALLGSFDPKTLLLFTSVFAAAIPNGVINSFSTVIIRDMGFSTTQTTQLKSVGDAVQIVALLIGGTVILNVKDSRLITALVANLLCTISAVCMAYLPETNTWGRLVSFWLVNSQSVGFTVSLTTISSNMAGYTHRSLASAMVFTAYCWGNFAGPFVVKQSEAPHFRGATIGLQVGYAIKLVCHLTLLIYMYLVNRHRDKKYGEPNRESSKEAGMRDQTEFENKDFRYVL</sequence>
<evidence type="ECO:0000313" key="8">
    <source>
        <dbReference type="Proteomes" id="UP000613401"/>
    </source>
</evidence>
<organism evidence="7 8">
    <name type="scientific">Colletotrichum gloeosporioides</name>
    <name type="common">Anthracnose fungus</name>
    <name type="synonym">Glomerella cingulata</name>
    <dbReference type="NCBI Taxonomy" id="474922"/>
    <lineage>
        <taxon>Eukaryota</taxon>
        <taxon>Fungi</taxon>
        <taxon>Dikarya</taxon>
        <taxon>Ascomycota</taxon>
        <taxon>Pezizomycotina</taxon>
        <taxon>Sordariomycetes</taxon>
        <taxon>Hypocreomycetidae</taxon>
        <taxon>Glomerellales</taxon>
        <taxon>Glomerellaceae</taxon>
        <taxon>Colletotrichum</taxon>
        <taxon>Colletotrichum gloeosporioides species complex</taxon>
    </lineage>
</organism>
<evidence type="ECO:0000256" key="4">
    <source>
        <dbReference type="ARBA" id="ARBA00022989"/>
    </source>
</evidence>
<feature type="transmembrane region" description="Helical" evidence="6">
    <location>
        <begin position="419"/>
        <end position="442"/>
    </location>
</feature>
<dbReference type="RefSeq" id="XP_045271085.1">
    <property type="nucleotide sequence ID" value="XM_045403745.1"/>
</dbReference>
<keyword evidence="8" id="KW-1185">Reference proteome</keyword>
<evidence type="ECO:0000256" key="3">
    <source>
        <dbReference type="ARBA" id="ARBA00022692"/>
    </source>
</evidence>
<feature type="transmembrane region" description="Helical" evidence="6">
    <location>
        <begin position="393"/>
        <end position="413"/>
    </location>
</feature>
<feature type="transmembrane region" description="Helical" evidence="6">
    <location>
        <begin position="135"/>
        <end position="153"/>
    </location>
</feature>
<protein>
    <submittedName>
        <fullName evidence="7">Putative transporter</fullName>
    </submittedName>
</protein>
<feature type="transmembrane region" description="Helical" evidence="6">
    <location>
        <begin position="493"/>
        <end position="510"/>
    </location>
</feature>
<keyword evidence="2" id="KW-0813">Transport</keyword>
<dbReference type="InterPro" id="IPR036259">
    <property type="entry name" value="MFS_trans_sf"/>
</dbReference>
<feature type="transmembrane region" description="Helical" evidence="6">
    <location>
        <begin position="329"/>
        <end position="348"/>
    </location>
</feature>
<comment type="caution">
    <text evidence="7">The sequence shown here is derived from an EMBL/GenBank/DDBJ whole genome shotgun (WGS) entry which is preliminary data.</text>
</comment>
<keyword evidence="3 6" id="KW-0812">Transmembrane</keyword>
<evidence type="ECO:0000256" key="6">
    <source>
        <dbReference type="SAM" id="Phobius"/>
    </source>
</evidence>
<evidence type="ECO:0000256" key="2">
    <source>
        <dbReference type="ARBA" id="ARBA00022448"/>
    </source>
</evidence>
<dbReference type="SUPFAM" id="SSF103473">
    <property type="entry name" value="MFS general substrate transporter"/>
    <property type="match status" value="2"/>
</dbReference>
<reference evidence="7" key="2">
    <citation type="submission" date="2020-03" db="EMBL/GenBank/DDBJ databases">
        <authorList>
            <person name="Fu F.-F."/>
            <person name="Chen J."/>
        </authorList>
    </citation>
    <scope>NUCLEOTIDE SEQUENCE</scope>
    <source>
        <strain evidence="7">Lc1</strain>
    </source>
</reference>
<reference evidence="7" key="1">
    <citation type="journal article" date="2020" name="Phytopathology">
        <title>Genome sequence and comparative analysis of Colletotrichum gloeosporioides isolated from Liriodendron leaves.</title>
        <authorList>
            <person name="Fu F.F."/>
            <person name="Hao Z."/>
            <person name="Wang P."/>
            <person name="Lu Y."/>
            <person name="Xue L.J."/>
            <person name="Wei G."/>
            <person name="Tian Y."/>
            <person name="Baishi H."/>
            <person name="Xu H."/>
            <person name="Shi J."/>
            <person name="Cheng T."/>
            <person name="Wang G."/>
            <person name="Yi Y."/>
            <person name="Chen J."/>
        </authorList>
    </citation>
    <scope>NUCLEOTIDE SEQUENCE</scope>
    <source>
        <strain evidence="7">Lc1</strain>
    </source>
</reference>
<evidence type="ECO:0000256" key="1">
    <source>
        <dbReference type="ARBA" id="ARBA00004141"/>
    </source>
</evidence>
<dbReference type="GeneID" id="69010833"/>
<dbReference type="GO" id="GO:0016020">
    <property type="term" value="C:membrane"/>
    <property type="evidence" value="ECO:0007669"/>
    <property type="project" value="UniProtKB-SubCell"/>
</dbReference>
<keyword evidence="4 6" id="KW-1133">Transmembrane helix</keyword>
<feature type="transmembrane region" description="Helical" evidence="6">
    <location>
        <begin position="107"/>
        <end position="128"/>
    </location>
</feature>
<dbReference type="PANTHER" id="PTHR43791:SF70">
    <property type="entry name" value="MAJOR FACILITATOR SUPERFAMILY (MFS) PROFILE DOMAIN-CONTAINING PROTEIN"/>
    <property type="match status" value="1"/>
</dbReference>
<dbReference type="GO" id="GO:0022857">
    <property type="term" value="F:transmembrane transporter activity"/>
    <property type="evidence" value="ECO:0007669"/>
    <property type="project" value="InterPro"/>
</dbReference>
<accession>A0A8H4FRQ6</accession>
<feature type="transmembrane region" description="Helical" evidence="6">
    <location>
        <begin position="454"/>
        <end position="473"/>
    </location>
</feature>
<keyword evidence="5 6" id="KW-0472">Membrane</keyword>
<evidence type="ECO:0000256" key="5">
    <source>
        <dbReference type="ARBA" id="ARBA00023136"/>
    </source>
</evidence>